<evidence type="ECO:0000259" key="3">
    <source>
        <dbReference type="PROSITE" id="PS50158"/>
    </source>
</evidence>
<dbReference type="PANTHER" id="PTHR31286">
    <property type="entry name" value="GLYCINE-RICH CELL WALL STRUCTURAL PROTEIN 1.8-LIKE"/>
    <property type="match status" value="1"/>
</dbReference>
<evidence type="ECO:0000256" key="1">
    <source>
        <dbReference type="PROSITE-ProRule" id="PRU00047"/>
    </source>
</evidence>
<dbReference type="InterPro" id="IPR040256">
    <property type="entry name" value="At4g02000-like"/>
</dbReference>
<gene>
    <name evidence="4" type="ORF">CTI12_AA054370</name>
</gene>
<dbReference type="GO" id="GO:0003676">
    <property type="term" value="F:nucleic acid binding"/>
    <property type="evidence" value="ECO:0007669"/>
    <property type="project" value="InterPro"/>
</dbReference>
<accession>A0A2U1QAG5</accession>
<keyword evidence="1" id="KW-0863">Zinc-finger</keyword>
<keyword evidence="1" id="KW-0479">Metal-binding</keyword>
<reference evidence="4 5" key="1">
    <citation type="journal article" date="2018" name="Mol. Plant">
        <title>The genome of Artemisia annua provides insight into the evolution of Asteraceae family and artemisinin biosynthesis.</title>
        <authorList>
            <person name="Shen Q."/>
            <person name="Zhang L."/>
            <person name="Liao Z."/>
            <person name="Wang S."/>
            <person name="Yan T."/>
            <person name="Shi P."/>
            <person name="Liu M."/>
            <person name="Fu X."/>
            <person name="Pan Q."/>
            <person name="Wang Y."/>
            <person name="Lv Z."/>
            <person name="Lu X."/>
            <person name="Zhang F."/>
            <person name="Jiang W."/>
            <person name="Ma Y."/>
            <person name="Chen M."/>
            <person name="Hao X."/>
            <person name="Li L."/>
            <person name="Tang Y."/>
            <person name="Lv G."/>
            <person name="Zhou Y."/>
            <person name="Sun X."/>
            <person name="Brodelius P.E."/>
            <person name="Rose J.K.C."/>
            <person name="Tang K."/>
        </authorList>
    </citation>
    <scope>NUCLEOTIDE SEQUENCE [LARGE SCALE GENOMIC DNA]</scope>
    <source>
        <strain evidence="5">cv. Huhao1</strain>
        <tissue evidence="4">Leaf</tissue>
    </source>
</reference>
<dbReference type="EMBL" id="PKPP01000273">
    <property type="protein sequence ID" value="PWA95005.1"/>
    <property type="molecule type" value="Genomic_DNA"/>
</dbReference>
<dbReference type="PANTHER" id="PTHR31286:SF178">
    <property type="entry name" value="DUF4283 DOMAIN-CONTAINING PROTEIN"/>
    <property type="match status" value="1"/>
</dbReference>
<evidence type="ECO:0000313" key="4">
    <source>
        <dbReference type="EMBL" id="PWA95005.1"/>
    </source>
</evidence>
<feature type="domain" description="CCHC-type" evidence="3">
    <location>
        <begin position="180"/>
        <end position="195"/>
    </location>
</feature>
<evidence type="ECO:0000256" key="2">
    <source>
        <dbReference type="SAM" id="MobiDB-lite"/>
    </source>
</evidence>
<dbReference type="Proteomes" id="UP000245207">
    <property type="component" value="Unassembled WGS sequence"/>
</dbReference>
<dbReference type="STRING" id="35608.A0A2U1QAG5"/>
<dbReference type="PROSITE" id="PS50158">
    <property type="entry name" value="ZF_CCHC"/>
    <property type="match status" value="1"/>
</dbReference>
<dbReference type="OrthoDB" id="1434627at2759"/>
<dbReference type="InterPro" id="IPR025836">
    <property type="entry name" value="Zn_knuckle_CX2CX4HX4C"/>
</dbReference>
<feature type="compositionally biased region" description="Low complexity" evidence="2">
    <location>
        <begin position="286"/>
        <end position="303"/>
    </location>
</feature>
<protein>
    <recommendedName>
        <fullName evidence="3">CCHC-type domain-containing protein</fullName>
    </recommendedName>
</protein>
<feature type="region of interest" description="Disordered" evidence="2">
    <location>
        <begin position="226"/>
        <end position="316"/>
    </location>
</feature>
<feature type="compositionally biased region" description="Polar residues" evidence="2">
    <location>
        <begin position="226"/>
        <end position="236"/>
    </location>
</feature>
<feature type="compositionally biased region" description="Polar residues" evidence="2">
    <location>
        <begin position="306"/>
        <end position="316"/>
    </location>
</feature>
<dbReference type="Pfam" id="PF14392">
    <property type="entry name" value="zf-CCHC_4"/>
    <property type="match status" value="1"/>
</dbReference>
<dbReference type="GO" id="GO:0008270">
    <property type="term" value="F:zinc ion binding"/>
    <property type="evidence" value="ECO:0007669"/>
    <property type="project" value="UniProtKB-KW"/>
</dbReference>
<dbReference type="InterPro" id="IPR001878">
    <property type="entry name" value="Znf_CCHC"/>
</dbReference>
<feature type="compositionally biased region" description="Low complexity" evidence="2">
    <location>
        <begin position="405"/>
        <end position="416"/>
    </location>
</feature>
<dbReference type="Pfam" id="PF14111">
    <property type="entry name" value="DUF4283"/>
    <property type="match status" value="1"/>
</dbReference>
<comment type="caution">
    <text evidence="4">The sequence shown here is derived from an EMBL/GenBank/DDBJ whole genome shotgun (WGS) entry which is preliminary data.</text>
</comment>
<dbReference type="InterPro" id="IPR025558">
    <property type="entry name" value="DUF4283"/>
</dbReference>
<dbReference type="AlphaFoldDB" id="A0A2U1QAG5"/>
<keyword evidence="5" id="KW-1185">Reference proteome</keyword>
<name>A0A2U1QAG5_ARTAN</name>
<organism evidence="4 5">
    <name type="scientific">Artemisia annua</name>
    <name type="common">Sweet wormwood</name>
    <dbReference type="NCBI Taxonomy" id="35608"/>
    <lineage>
        <taxon>Eukaryota</taxon>
        <taxon>Viridiplantae</taxon>
        <taxon>Streptophyta</taxon>
        <taxon>Embryophyta</taxon>
        <taxon>Tracheophyta</taxon>
        <taxon>Spermatophyta</taxon>
        <taxon>Magnoliopsida</taxon>
        <taxon>eudicotyledons</taxon>
        <taxon>Gunneridae</taxon>
        <taxon>Pentapetalae</taxon>
        <taxon>asterids</taxon>
        <taxon>campanulids</taxon>
        <taxon>Asterales</taxon>
        <taxon>Asteraceae</taxon>
        <taxon>Asteroideae</taxon>
        <taxon>Anthemideae</taxon>
        <taxon>Artemisiinae</taxon>
        <taxon>Artemisia</taxon>
    </lineage>
</organism>
<feature type="compositionally biased region" description="Polar residues" evidence="2">
    <location>
        <begin position="266"/>
        <end position="278"/>
    </location>
</feature>
<feature type="region of interest" description="Disordered" evidence="2">
    <location>
        <begin position="403"/>
        <end position="433"/>
    </location>
</feature>
<evidence type="ECO:0000313" key="5">
    <source>
        <dbReference type="Proteomes" id="UP000245207"/>
    </source>
</evidence>
<keyword evidence="1" id="KW-0862">Zinc</keyword>
<sequence>MSNSPTENYLLGKVIADNHIVHKQSVVSILSKAWKNYSLINISPWKNNFFKFAFENKDAASSVISNSPWSVMGFYVALQPWDSNKTLNEMEFNKGQFWVQAHDLPLGLLTSEYATTIAESLGTLIALDCVGEGSQTDRDFLRFRVEVNITKPIVPGFFIPRSDGKESWITLKYERLSDFCYRCGCLGHCRESCTNDVIERFAGKWSQEMRTPSARNLSAHTYHISTNHPQKQTGTGVHSHHTSAYDKSVKSTTSPSPSNNIPEAPTPSTTNETQSINIPQPPTSVNLTPTLHTPSTNTPHTPSIKMPSTTTTTNDCSNYYVTEPQEPDTTEPDSLRLPIISSPSIDVSLAYALSRLAMKRRHDEDPPSRSSVKRMKPLFLGLFNEECNSEVINKTSDASQCNNNTTDVQVSDVSTTRPSNNPDTSYDCFGKMSQNPPPIVIKRRGRPRVKKTECNENLSQFISDDLVDVPVMEVDQNEHFSRVAVAGPNQPHAKC</sequence>
<feature type="compositionally biased region" description="Low complexity" evidence="2">
    <location>
        <begin position="250"/>
        <end position="260"/>
    </location>
</feature>
<proteinExistence type="predicted"/>